<protein>
    <submittedName>
        <fullName evidence="1">Uncharacterized protein</fullName>
    </submittedName>
</protein>
<reference evidence="1" key="1">
    <citation type="journal article" date="2022" name="bioRxiv">
        <title>Population genetic analysis of Ophidiomyces ophidiicola, the causative agent of snake fungal disease, indicates recent introductions to the USA.</title>
        <authorList>
            <person name="Ladner J.T."/>
            <person name="Palmer J.M."/>
            <person name="Ettinger C.L."/>
            <person name="Stajich J.E."/>
            <person name="Farrell T.M."/>
            <person name="Glorioso B.M."/>
            <person name="Lawson B."/>
            <person name="Price S.J."/>
            <person name="Stengle A.G."/>
            <person name="Grear D.A."/>
            <person name="Lorch J.M."/>
        </authorList>
    </citation>
    <scope>NUCLEOTIDE SEQUENCE</scope>
    <source>
        <strain evidence="1">NWHC 24266-5</strain>
    </source>
</reference>
<proteinExistence type="predicted"/>
<dbReference type="EMBL" id="JALBCA010000008">
    <property type="protein sequence ID" value="KAI2392087.1"/>
    <property type="molecule type" value="Genomic_DNA"/>
</dbReference>
<organism evidence="1">
    <name type="scientific">Ophidiomyces ophidiicola</name>
    <dbReference type="NCBI Taxonomy" id="1387563"/>
    <lineage>
        <taxon>Eukaryota</taxon>
        <taxon>Fungi</taxon>
        <taxon>Dikarya</taxon>
        <taxon>Ascomycota</taxon>
        <taxon>Pezizomycotina</taxon>
        <taxon>Eurotiomycetes</taxon>
        <taxon>Eurotiomycetidae</taxon>
        <taxon>Onygenales</taxon>
        <taxon>Onygenaceae</taxon>
        <taxon>Ophidiomyces</taxon>
    </lineage>
</organism>
<comment type="caution">
    <text evidence="1">The sequence shown here is derived from an EMBL/GenBank/DDBJ whole genome shotgun (WGS) entry which is preliminary data.</text>
</comment>
<sequence length="432" mass="47817">MAPVMILLWLFAVLPIALANHVGQQPLQSLFPGSWDVEFQPKVSEGCSISHLTAYEEVNGPVAFSTSTIEHPEVPKLSAVNSTAWEQWEFDATGDDGMTGLIIGFSRDASYAFFGLGNLRVEFYMVLHDGTVIQELDYLEESRLINCDGAVTGIWNSSRRQYSFEISKNMKQATVKWQTPIVQGNMSLSSTVMPHFPDGSSWPSSNATTEISPSLHSFNSILSGRAEAHVTLANRKTMRLRGAGGHSRLWAEGGWFKIVDGFNIVRFHGGPYTGFFWRTISRLVKGAVYDSAQLFKNGKLLIATRLGEESQNTDYVLFSSDFSGNVSGGLGDKSTGRILQFISPAQGKGWRFHLENKRKKFELSLGGHFGLTGFLNSVVGGEINGKRYAGVGFSEQVVFPEVIARWRLWIVYGIGYLNRGKGILMTVVQRFT</sequence>
<name>A0ACB8V3S1_9EURO</name>
<gene>
    <name evidence="1" type="ORF">LOY88_000742</name>
</gene>
<accession>A0ACB8V3S1</accession>
<evidence type="ECO:0000313" key="1">
    <source>
        <dbReference type="EMBL" id="KAI2392087.1"/>
    </source>
</evidence>